<evidence type="ECO:0000313" key="1">
    <source>
        <dbReference type="EMBL" id="RDX43302.1"/>
    </source>
</evidence>
<feature type="non-terminal residue" evidence="1">
    <location>
        <position position="1"/>
    </location>
</feature>
<dbReference type="Proteomes" id="UP000256964">
    <property type="component" value="Unassembled WGS sequence"/>
</dbReference>
<dbReference type="EMBL" id="KZ857467">
    <property type="protein sequence ID" value="RDX43302.1"/>
    <property type="molecule type" value="Genomic_DNA"/>
</dbReference>
<gene>
    <name evidence="1" type="ORF">OH76DRAFT_1300017</name>
</gene>
<feature type="non-terminal residue" evidence="1">
    <location>
        <position position="560"/>
    </location>
</feature>
<dbReference type="AlphaFoldDB" id="A0A371CSP3"/>
<accession>A0A371CSP3</accession>
<sequence>LWRPPTEDHFRPLEGVPVRDVGMLVDDFVAPLAELAQQLAKRVADHVSLDPTPSPTHLLEHLSKVQCTYERLRYTAATLRDHEVQIALFRRHWLLGMAYLLYADLSRESIVETVPSVRHDLLGAWTWDQRAARELYDRGIPVWLVRQLQCVPADIRIGSQVEFTIPPIDVARRLSYTPVYEGVIGRGSLLATIPTAHTYHIISRSPTARELDMDARVVTPSRSSAGATLREVVLPCPLIVAKPSTLGTTASRLSCSRSMLIVTVQVHHVRPESQTVNPAHGSAGRDKFAEFVHPWMPPSIPAWQTALSEVDRSTRPSSSWPYWIPEPALILGPQEIGRRRRYIINWVRVRPLWLSRLQVRDGPIEVVNSQMWRVYLNGHTETPQASTVTGRFALNTRHAFSDILHDEVVDGGDVVWHGFSFSEVPDALCPWVIWEVHELAFRYELIALDRACRRSTAFAEDRLARVFPGQSLWSVHHLPSPDSSGLFSPVPEHRVDALNALREVLARWPSCPPELRDASPLSTGDDVRTVEKFEHLVATVYVRTFYSHAGRPPILPHFLP</sequence>
<name>A0A371CSP3_9APHY</name>
<reference evidence="1 2" key="1">
    <citation type="journal article" date="2018" name="Biotechnol. Biofuels">
        <title>Integrative visual omics of the white-rot fungus Polyporus brumalis exposes the biotechnological potential of its oxidative enzymes for delignifying raw plant biomass.</title>
        <authorList>
            <person name="Miyauchi S."/>
            <person name="Rancon A."/>
            <person name="Drula E."/>
            <person name="Hage H."/>
            <person name="Chaduli D."/>
            <person name="Favel A."/>
            <person name="Grisel S."/>
            <person name="Henrissat B."/>
            <person name="Herpoel-Gimbert I."/>
            <person name="Ruiz-Duenas F.J."/>
            <person name="Chevret D."/>
            <person name="Hainaut M."/>
            <person name="Lin J."/>
            <person name="Wang M."/>
            <person name="Pangilinan J."/>
            <person name="Lipzen A."/>
            <person name="Lesage-Meessen L."/>
            <person name="Navarro D."/>
            <person name="Riley R."/>
            <person name="Grigoriev I.V."/>
            <person name="Zhou S."/>
            <person name="Raouche S."/>
            <person name="Rosso M.N."/>
        </authorList>
    </citation>
    <scope>NUCLEOTIDE SEQUENCE [LARGE SCALE GENOMIC DNA]</scope>
    <source>
        <strain evidence="1 2">BRFM 1820</strain>
    </source>
</reference>
<protein>
    <submittedName>
        <fullName evidence="1">Uncharacterized protein</fullName>
    </submittedName>
</protein>
<keyword evidence="2" id="KW-1185">Reference proteome</keyword>
<dbReference type="OrthoDB" id="2692137at2759"/>
<organism evidence="1 2">
    <name type="scientific">Lentinus brumalis</name>
    <dbReference type="NCBI Taxonomy" id="2498619"/>
    <lineage>
        <taxon>Eukaryota</taxon>
        <taxon>Fungi</taxon>
        <taxon>Dikarya</taxon>
        <taxon>Basidiomycota</taxon>
        <taxon>Agaricomycotina</taxon>
        <taxon>Agaricomycetes</taxon>
        <taxon>Polyporales</taxon>
        <taxon>Polyporaceae</taxon>
        <taxon>Lentinus</taxon>
    </lineage>
</organism>
<proteinExistence type="predicted"/>
<evidence type="ECO:0000313" key="2">
    <source>
        <dbReference type="Proteomes" id="UP000256964"/>
    </source>
</evidence>